<evidence type="ECO:0000256" key="17">
    <source>
        <dbReference type="ARBA" id="ARBA00023136"/>
    </source>
</evidence>
<dbReference type="InterPro" id="IPR006121">
    <property type="entry name" value="HMA_dom"/>
</dbReference>
<keyword evidence="16" id="KW-0406">Ion transport</keyword>
<feature type="transmembrane region" description="Helical" evidence="20">
    <location>
        <begin position="145"/>
        <end position="166"/>
    </location>
</feature>
<dbReference type="EMBL" id="SRLA01000008">
    <property type="protein sequence ID" value="TGE03581.1"/>
    <property type="molecule type" value="Genomic_DNA"/>
</dbReference>
<keyword evidence="9 20" id="KW-0547">Nucleotide-binding</keyword>
<dbReference type="Gene3D" id="3.40.50.1000">
    <property type="entry name" value="HAD superfamily/HAD-like"/>
    <property type="match status" value="1"/>
</dbReference>
<proteinExistence type="inferred from homology"/>
<dbReference type="PROSITE" id="PS01229">
    <property type="entry name" value="COF_2"/>
    <property type="match status" value="1"/>
</dbReference>
<accession>A0A4Z0NZP9</accession>
<feature type="transmembrane region" description="Helical" evidence="20">
    <location>
        <begin position="219"/>
        <end position="237"/>
    </location>
</feature>
<dbReference type="Pfam" id="PF00702">
    <property type="entry name" value="Hydrolase"/>
    <property type="match status" value="1"/>
</dbReference>
<evidence type="ECO:0000256" key="19">
    <source>
        <dbReference type="ARBA" id="ARBA00049289"/>
    </source>
</evidence>
<dbReference type="InterPro" id="IPR059000">
    <property type="entry name" value="ATPase_P-type_domA"/>
</dbReference>
<evidence type="ECO:0000313" key="24">
    <source>
        <dbReference type="Proteomes" id="UP000298337"/>
    </source>
</evidence>
<dbReference type="SFLD" id="SFLDF00027">
    <property type="entry name" value="p-type_atpase"/>
    <property type="match status" value="1"/>
</dbReference>
<comment type="catalytic activity">
    <reaction evidence="19">
        <text>Cu(+)(in) + ATP + H2O = Cu(+)(out) + ADP + phosphate + H(+)</text>
        <dbReference type="Rhea" id="RHEA:25792"/>
        <dbReference type="ChEBI" id="CHEBI:15377"/>
        <dbReference type="ChEBI" id="CHEBI:15378"/>
        <dbReference type="ChEBI" id="CHEBI:30616"/>
        <dbReference type="ChEBI" id="CHEBI:43474"/>
        <dbReference type="ChEBI" id="CHEBI:49552"/>
        <dbReference type="ChEBI" id="CHEBI:456216"/>
        <dbReference type="EC" id="7.2.2.8"/>
    </reaction>
</comment>
<dbReference type="PRINTS" id="PR00943">
    <property type="entry name" value="CUATPASE"/>
</dbReference>
<dbReference type="GO" id="GO:0140581">
    <property type="term" value="F:P-type monovalent copper transporter activity"/>
    <property type="evidence" value="ECO:0007669"/>
    <property type="project" value="UniProtKB-EC"/>
</dbReference>
<evidence type="ECO:0000256" key="5">
    <source>
        <dbReference type="ARBA" id="ARBA00022475"/>
    </source>
</evidence>
<dbReference type="Proteomes" id="UP000298337">
    <property type="component" value="Unassembled WGS sequence"/>
</dbReference>
<dbReference type="Gene3D" id="2.70.150.10">
    <property type="entry name" value="Calcium-transporting ATPase, cytoplasmic transduction domain A"/>
    <property type="match status" value="1"/>
</dbReference>
<dbReference type="InterPro" id="IPR018303">
    <property type="entry name" value="ATPase_P-typ_P_site"/>
</dbReference>
<dbReference type="SFLD" id="SFLDG00002">
    <property type="entry name" value="C1.7:_P-type_atpase_like"/>
    <property type="match status" value="1"/>
</dbReference>
<feature type="transmembrane region" description="Helical" evidence="20">
    <location>
        <begin position="187"/>
        <end position="207"/>
    </location>
</feature>
<dbReference type="SUPFAM" id="SSF81653">
    <property type="entry name" value="Calcium ATPase, transduction domain A"/>
    <property type="match status" value="1"/>
</dbReference>
<dbReference type="Pfam" id="PF00122">
    <property type="entry name" value="E1-E2_ATPase"/>
    <property type="match status" value="1"/>
</dbReference>
<dbReference type="SFLD" id="SFLDS00003">
    <property type="entry name" value="Haloacid_Dehalogenase"/>
    <property type="match status" value="1"/>
</dbReference>
<evidence type="ECO:0000256" key="4">
    <source>
        <dbReference type="ARBA" id="ARBA00022448"/>
    </source>
</evidence>
<dbReference type="PANTHER" id="PTHR43520:SF8">
    <property type="entry name" value="P-TYPE CU(+) TRANSPORTER"/>
    <property type="match status" value="1"/>
</dbReference>
<dbReference type="NCBIfam" id="TIGR01525">
    <property type="entry name" value="ATPase-IB_hvy"/>
    <property type="match status" value="1"/>
</dbReference>
<dbReference type="Gene3D" id="3.40.1110.10">
    <property type="entry name" value="Calcium-transporting ATPase, cytoplasmic domain N"/>
    <property type="match status" value="2"/>
</dbReference>
<evidence type="ECO:0000256" key="20">
    <source>
        <dbReference type="RuleBase" id="RU362081"/>
    </source>
</evidence>
<keyword evidence="15" id="KW-0186">Copper</keyword>
<reference evidence="23 24" key="1">
    <citation type="submission" date="2019-04" db="EMBL/GenBank/DDBJ databases">
        <authorList>
            <person name="Feng G."/>
            <person name="Zhang J."/>
            <person name="Zhu H."/>
        </authorList>
    </citation>
    <scope>NUCLEOTIDE SEQUENCE [LARGE SCALE GENOMIC DNA]</scope>
    <source>
        <strain evidence="23 24">92R-1</strain>
    </source>
</reference>
<dbReference type="SUPFAM" id="SSF56784">
    <property type="entry name" value="HAD-like"/>
    <property type="match status" value="1"/>
</dbReference>
<dbReference type="PRINTS" id="PR00119">
    <property type="entry name" value="CATATPASE"/>
</dbReference>
<dbReference type="Pfam" id="PF00403">
    <property type="entry name" value="HMA"/>
    <property type="match status" value="1"/>
</dbReference>
<evidence type="ECO:0000256" key="15">
    <source>
        <dbReference type="ARBA" id="ARBA00023008"/>
    </source>
</evidence>
<dbReference type="PROSITE" id="PS00154">
    <property type="entry name" value="ATPASE_E1_E2"/>
    <property type="match status" value="1"/>
</dbReference>
<keyword evidence="11 20" id="KW-0067">ATP-binding</keyword>
<evidence type="ECO:0000256" key="10">
    <source>
        <dbReference type="ARBA" id="ARBA00022796"/>
    </source>
</evidence>
<dbReference type="CDD" id="cd00371">
    <property type="entry name" value="HMA"/>
    <property type="match status" value="1"/>
</dbReference>
<feature type="region of interest" description="Disordered" evidence="21">
    <location>
        <begin position="1"/>
        <end position="22"/>
    </location>
</feature>
<dbReference type="InterPro" id="IPR036163">
    <property type="entry name" value="HMA_dom_sf"/>
</dbReference>
<dbReference type="EC" id="7.2.2.8" evidence="3"/>
<keyword evidence="12" id="KW-0460">Magnesium</keyword>
<dbReference type="NCBIfam" id="TIGR01511">
    <property type="entry name" value="ATPase-IB1_Cu"/>
    <property type="match status" value="1"/>
</dbReference>
<dbReference type="GO" id="GO:0005507">
    <property type="term" value="F:copper ion binding"/>
    <property type="evidence" value="ECO:0007669"/>
    <property type="project" value="TreeGrafter"/>
</dbReference>
<dbReference type="SUPFAM" id="SSF55008">
    <property type="entry name" value="HMA, heavy metal-associated domain"/>
    <property type="match status" value="1"/>
</dbReference>
<dbReference type="FunFam" id="3.30.70.100:FF:000005">
    <property type="entry name" value="Copper-exporting P-type ATPase A"/>
    <property type="match status" value="1"/>
</dbReference>
<name>A0A4Z0NZP9_9BACT</name>
<dbReference type="InterPro" id="IPR001757">
    <property type="entry name" value="P_typ_ATPase"/>
</dbReference>
<keyword evidence="10" id="KW-0187">Copper transport</keyword>
<dbReference type="CDD" id="cd02094">
    <property type="entry name" value="P-type_ATPase_Cu-like"/>
    <property type="match status" value="1"/>
</dbReference>
<dbReference type="InterPro" id="IPR044492">
    <property type="entry name" value="P_typ_ATPase_HD_dom"/>
</dbReference>
<dbReference type="SUPFAM" id="SSF81665">
    <property type="entry name" value="Calcium ATPase, transmembrane domain M"/>
    <property type="match status" value="1"/>
</dbReference>
<evidence type="ECO:0000256" key="16">
    <source>
        <dbReference type="ARBA" id="ARBA00023065"/>
    </source>
</evidence>
<evidence type="ECO:0000256" key="9">
    <source>
        <dbReference type="ARBA" id="ARBA00022741"/>
    </source>
</evidence>
<dbReference type="OrthoDB" id="1521937at2"/>
<evidence type="ECO:0000256" key="1">
    <source>
        <dbReference type="ARBA" id="ARBA00004651"/>
    </source>
</evidence>
<dbReference type="InterPro" id="IPR036412">
    <property type="entry name" value="HAD-like_sf"/>
</dbReference>
<dbReference type="PROSITE" id="PS50846">
    <property type="entry name" value="HMA_2"/>
    <property type="match status" value="1"/>
</dbReference>
<dbReference type="GO" id="GO:0016887">
    <property type="term" value="F:ATP hydrolysis activity"/>
    <property type="evidence" value="ECO:0007669"/>
    <property type="project" value="InterPro"/>
</dbReference>
<dbReference type="PRINTS" id="PR00942">
    <property type="entry name" value="CUATPASEI"/>
</dbReference>
<dbReference type="GO" id="GO:0005886">
    <property type="term" value="C:plasma membrane"/>
    <property type="evidence" value="ECO:0007669"/>
    <property type="project" value="UniProtKB-SubCell"/>
</dbReference>
<keyword evidence="4" id="KW-0813">Transport</keyword>
<evidence type="ECO:0000256" key="13">
    <source>
        <dbReference type="ARBA" id="ARBA00022967"/>
    </source>
</evidence>
<dbReference type="Gene3D" id="3.30.70.100">
    <property type="match status" value="1"/>
</dbReference>
<evidence type="ECO:0000256" key="7">
    <source>
        <dbReference type="ARBA" id="ARBA00022692"/>
    </source>
</evidence>
<dbReference type="GO" id="GO:0005524">
    <property type="term" value="F:ATP binding"/>
    <property type="evidence" value="ECO:0007669"/>
    <property type="project" value="UniProtKB-UniRule"/>
</dbReference>
<dbReference type="PANTHER" id="PTHR43520">
    <property type="entry name" value="ATP7, ISOFORM B"/>
    <property type="match status" value="1"/>
</dbReference>
<sequence length="773" mass="81665">MPHHHPTPAAPAQPAAPAGGTETATLNIEGMTCASCSNFVEKALSRTPGVQRATVNLASEKATIEYLPGQIDRAGLKAAVEQAGYGVHEPVAPASPNVLASDQELDQRKAEAYQKLKRRFQVAVGLAVVIMPLSMLMLWPRMMNLIPTPVLNYVLLALTLPVLLYSGREFYVSAWNGFRHRTASMDTLIAVGTGAAFLYSLAATVIPHWFMQRGIMPEVYYDTTATIIALILLGKVLESRAKSKTSAAIKALMGLQAKTARVVRGGQEVDVPIEQVVPGDEVVVRPGEKVATDGVLLSGHSAVDESMLTGESLPVEKKQGDNVFGATLNKTGSFRFRVSKVGAETMLAQIVKLVEEAQGSRAPIQQLADKVSAVFVPVVVMIAIVTFVLWFDFAPEATRLPLALVNFVAVLIIACPCALGLATPTAIMVGTGKGAEHGVLIRNAEALEKAEKVTTVLLDKTGTITRGEPSVTDFVPVTGEATDRLLPLLAAVERQSEHPLAEAVVRYADAQGAAALSATAFQAVEGRGASATVDGQAILLGNRRLLIEHQVPMTAAAEQAAAQLLDQAKTVLYAAMGGQVVALIGVADTVRDTSVAAIRHLQQKGIEVVMMTGDNPQTAAKVAEQVGIKRYFAEVLPADKAGKVKELQAEGRVVAMVGDGINDAPALAQADIGLAMGGGTDVAMEAAGITLMRSDLQGVVTAIDLSRQTMRTIKQNLFFAFIYNTLGIPIAAGLLFPLTGWLLSPMLAAGAMALSSVSVLTNSLRLRAYKRTA</sequence>
<evidence type="ECO:0000259" key="22">
    <source>
        <dbReference type="PROSITE" id="PS50846"/>
    </source>
</evidence>
<keyword evidence="13" id="KW-1278">Translocase</keyword>
<dbReference type="GO" id="GO:0060003">
    <property type="term" value="P:copper ion export"/>
    <property type="evidence" value="ECO:0007669"/>
    <property type="project" value="UniProtKB-ARBA"/>
</dbReference>
<gene>
    <name evidence="23" type="ORF">EU556_25245</name>
</gene>
<evidence type="ECO:0000256" key="2">
    <source>
        <dbReference type="ARBA" id="ARBA00006024"/>
    </source>
</evidence>
<dbReference type="InterPro" id="IPR027256">
    <property type="entry name" value="P-typ_ATPase_IB"/>
</dbReference>
<evidence type="ECO:0000256" key="14">
    <source>
        <dbReference type="ARBA" id="ARBA00022989"/>
    </source>
</evidence>
<feature type="transmembrane region" description="Helical" evidence="20">
    <location>
        <begin position="742"/>
        <end position="761"/>
    </location>
</feature>
<feature type="transmembrane region" description="Helical" evidence="20">
    <location>
        <begin position="120"/>
        <end position="139"/>
    </location>
</feature>
<evidence type="ECO:0000313" key="23">
    <source>
        <dbReference type="EMBL" id="TGE03581.1"/>
    </source>
</evidence>
<feature type="transmembrane region" description="Helical" evidence="20">
    <location>
        <begin position="371"/>
        <end position="391"/>
    </location>
</feature>
<feature type="transmembrane region" description="Helical" evidence="20">
    <location>
        <begin position="403"/>
        <end position="423"/>
    </location>
</feature>
<organism evidence="23 24">
    <name type="scientific">Hymenobacter fodinae</name>
    <dbReference type="NCBI Taxonomy" id="2510796"/>
    <lineage>
        <taxon>Bacteria</taxon>
        <taxon>Pseudomonadati</taxon>
        <taxon>Bacteroidota</taxon>
        <taxon>Cytophagia</taxon>
        <taxon>Cytophagales</taxon>
        <taxon>Hymenobacteraceae</taxon>
        <taxon>Hymenobacter</taxon>
    </lineage>
</organism>
<keyword evidence="5 20" id="KW-1003">Cell membrane</keyword>
<protein>
    <recommendedName>
        <fullName evidence="3">P-type Cu(+) transporter</fullName>
        <ecNumber evidence="3">7.2.2.8</ecNumber>
    </recommendedName>
    <alternativeName>
        <fullName evidence="18">Cu(+)-exporting ATPase</fullName>
    </alternativeName>
</protein>
<comment type="similarity">
    <text evidence="2 20">Belongs to the cation transport ATPase (P-type) (TC 3.A.3) family. Type IB subfamily.</text>
</comment>
<dbReference type="InterPro" id="IPR008250">
    <property type="entry name" value="ATPase_P-typ_transduc_dom_A_sf"/>
</dbReference>
<keyword evidence="17 20" id="KW-0472">Membrane</keyword>
<evidence type="ECO:0000256" key="8">
    <source>
        <dbReference type="ARBA" id="ARBA00022723"/>
    </source>
</evidence>
<dbReference type="GO" id="GO:0055070">
    <property type="term" value="P:copper ion homeostasis"/>
    <property type="evidence" value="ECO:0007669"/>
    <property type="project" value="TreeGrafter"/>
</dbReference>
<comment type="caution">
    <text evidence="23">The sequence shown here is derived from an EMBL/GenBank/DDBJ whole genome shotgun (WGS) entry which is preliminary data.</text>
</comment>
<dbReference type="InterPro" id="IPR023214">
    <property type="entry name" value="HAD_sf"/>
</dbReference>
<evidence type="ECO:0000256" key="18">
    <source>
        <dbReference type="ARBA" id="ARBA00033239"/>
    </source>
</evidence>
<dbReference type="InterPro" id="IPR023299">
    <property type="entry name" value="ATPase_P-typ_cyto_dom_N"/>
</dbReference>
<evidence type="ECO:0000256" key="3">
    <source>
        <dbReference type="ARBA" id="ARBA00012517"/>
    </source>
</evidence>
<feature type="domain" description="HMA" evidence="22">
    <location>
        <begin position="22"/>
        <end position="88"/>
    </location>
</feature>
<dbReference type="FunFam" id="2.70.150.10:FF:000020">
    <property type="entry name" value="Copper-exporting P-type ATPase A"/>
    <property type="match status" value="1"/>
</dbReference>
<keyword evidence="7 20" id="KW-0812">Transmembrane</keyword>
<keyword evidence="6" id="KW-0597">Phosphoprotein</keyword>
<keyword evidence="14 20" id="KW-1133">Transmembrane helix</keyword>
<dbReference type="NCBIfam" id="TIGR01494">
    <property type="entry name" value="ATPase_P-type"/>
    <property type="match status" value="1"/>
</dbReference>
<dbReference type="InterPro" id="IPR017969">
    <property type="entry name" value="Heavy-metal-associated_CS"/>
</dbReference>
<keyword evidence="24" id="KW-1185">Reference proteome</keyword>
<feature type="transmembrane region" description="Helical" evidence="20">
    <location>
        <begin position="717"/>
        <end position="736"/>
    </location>
</feature>
<dbReference type="InterPro" id="IPR023298">
    <property type="entry name" value="ATPase_P-typ_TM_dom_sf"/>
</dbReference>
<evidence type="ECO:0000256" key="21">
    <source>
        <dbReference type="SAM" id="MobiDB-lite"/>
    </source>
</evidence>
<evidence type="ECO:0000256" key="11">
    <source>
        <dbReference type="ARBA" id="ARBA00022840"/>
    </source>
</evidence>
<dbReference type="FunFam" id="3.40.50.1000:FF:000144">
    <property type="entry name" value="copper-transporting ATPase 1 isoform X2"/>
    <property type="match status" value="1"/>
</dbReference>
<evidence type="ECO:0000256" key="12">
    <source>
        <dbReference type="ARBA" id="ARBA00022842"/>
    </source>
</evidence>
<comment type="subcellular location">
    <subcellularLocation>
        <location evidence="1">Cell membrane</location>
        <topology evidence="1">Multi-pass membrane protein</topology>
    </subcellularLocation>
</comment>
<evidence type="ECO:0000256" key="6">
    <source>
        <dbReference type="ARBA" id="ARBA00022553"/>
    </source>
</evidence>
<dbReference type="GO" id="GO:0043682">
    <property type="term" value="F:P-type divalent copper transporter activity"/>
    <property type="evidence" value="ECO:0007669"/>
    <property type="project" value="TreeGrafter"/>
</dbReference>
<dbReference type="AlphaFoldDB" id="A0A4Z0NZP9"/>
<keyword evidence="8 20" id="KW-0479">Metal-binding</keyword>
<dbReference type="PROSITE" id="PS01047">
    <property type="entry name" value="HMA_1"/>
    <property type="match status" value="1"/>
</dbReference>